<dbReference type="Gene3D" id="3.30.210.10">
    <property type="entry name" value="DNA polymerase, thumb domain"/>
    <property type="match status" value="1"/>
</dbReference>
<evidence type="ECO:0000313" key="6">
    <source>
        <dbReference type="Proteomes" id="UP001240984"/>
    </source>
</evidence>
<evidence type="ECO:0000256" key="1">
    <source>
        <dbReference type="ARBA" id="ARBA00022679"/>
    </source>
</evidence>
<sequence>MDLLTSEMPPDVEYHLLGSWRRKAKVIGDLDILVVTENGELNGSLFESGVNLPRSVDWQRSGPKVAQGDLWLGDDAIHVDVWSCKPNERGAYLCFATGPVELNLLQRQRAIRMGYALSQIGLLDRETKWQLDNGTEEDIYRWIDMDFLTPEQREKFTKPKQATPKPYPQMTRRPIVSETTTPATRPTRKPAAKKAAEKPAPQVTEAPAPEPVTDASIEIGGVSVTVRQAKEALLALTAAKSMFVKQPLAAKGHPLAACDYHAVAAIGFEAKPDLRKGKHPTKTAFIEAVKGMIAEAESGGSQV</sequence>
<evidence type="ECO:0000256" key="3">
    <source>
        <dbReference type="SAM" id="MobiDB-lite"/>
    </source>
</evidence>
<dbReference type="PANTHER" id="PTHR11276:SF28">
    <property type="entry name" value="DNA POLYMERASE LAMBDA"/>
    <property type="match status" value="1"/>
</dbReference>
<gene>
    <name evidence="5" type="ORF">J2S43_003742</name>
</gene>
<dbReference type="Proteomes" id="UP001240984">
    <property type="component" value="Unassembled WGS sequence"/>
</dbReference>
<dbReference type="PRINTS" id="PR00870">
    <property type="entry name" value="DNAPOLXBETA"/>
</dbReference>
<dbReference type="InterPro" id="IPR043519">
    <property type="entry name" value="NT_sf"/>
</dbReference>
<feature type="domain" description="DNA polymerase beta thumb" evidence="4">
    <location>
        <begin position="93"/>
        <end position="154"/>
    </location>
</feature>
<dbReference type="InterPro" id="IPR037160">
    <property type="entry name" value="DNA_Pol_thumb_sf"/>
</dbReference>
<dbReference type="Pfam" id="PF14791">
    <property type="entry name" value="DNA_pol_B_thumb"/>
    <property type="match status" value="1"/>
</dbReference>
<dbReference type="Gene3D" id="3.30.460.10">
    <property type="entry name" value="Beta Polymerase, domain 2"/>
    <property type="match status" value="1"/>
</dbReference>
<organism evidence="5 6">
    <name type="scientific">Catenuloplanes nepalensis</name>
    <dbReference type="NCBI Taxonomy" id="587533"/>
    <lineage>
        <taxon>Bacteria</taxon>
        <taxon>Bacillati</taxon>
        <taxon>Actinomycetota</taxon>
        <taxon>Actinomycetes</taxon>
        <taxon>Micromonosporales</taxon>
        <taxon>Micromonosporaceae</taxon>
        <taxon>Catenuloplanes</taxon>
    </lineage>
</organism>
<keyword evidence="1" id="KW-0808">Transferase</keyword>
<evidence type="ECO:0000313" key="5">
    <source>
        <dbReference type="EMBL" id="MDP9795230.1"/>
    </source>
</evidence>
<dbReference type="SUPFAM" id="SSF81301">
    <property type="entry name" value="Nucleotidyltransferase"/>
    <property type="match status" value="1"/>
</dbReference>
<dbReference type="EMBL" id="JAUSRA010000001">
    <property type="protein sequence ID" value="MDP9795230.1"/>
    <property type="molecule type" value="Genomic_DNA"/>
</dbReference>
<keyword evidence="6" id="KW-1185">Reference proteome</keyword>
<proteinExistence type="predicted"/>
<dbReference type="InterPro" id="IPR022312">
    <property type="entry name" value="DNA_pol_X"/>
</dbReference>
<comment type="caution">
    <text evidence="5">The sequence shown here is derived from an EMBL/GenBank/DDBJ whole genome shotgun (WGS) entry which is preliminary data.</text>
</comment>
<dbReference type="InterPro" id="IPR002008">
    <property type="entry name" value="DNA_pol_X_beta-like"/>
</dbReference>
<evidence type="ECO:0000256" key="2">
    <source>
        <dbReference type="ARBA" id="ARBA00022695"/>
    </source>
</evidence>
<dbReference type="InterPro" id="IPR029398">
    <property type="entry name" value="PolB_thumb"/>
</dbReference>
<keyword evidence="2" id="KW-0548">Nucleotidyltransferase</keyword>
<dbReference type="PANTHER" id="PTHR11276">
    <property type="entry name" value="DNA POLYMERASE TYPE-X FAMILY MEMBER"/>
    <property type="match status" value="1"/>
</dbReference>
<name>A0ABT9MUV6_9ACTN</name>
<feature type="region of interest" description="Disordered" evidence="3">
    <location>
        <begin position="156"/>
        <end position="212"/>
    </location>
</feature>
<protein>
    <recommendedName>
        <fullName evidence="4">DNA polymerase beta thumb domain-containing protein</fullName>
    </recommendedName>
</protein>
<accession>A0ABT9MUV6</accession>
<reference evidence="5 6" key="1">
    <citation type="submission" date="2023-07" db="EMBL/GenBank/DDBJ databases">
        <title>Sequencing the genomes of 1000 actinobacteria strains.</title>
        <authorList>
            <person name="Klenk H.-P."/>
        </authorList>
    </citation>
    <scope>NUCLEOTIDE SEQUENCE [LARGE SCALE GENOMIC DNA]</scope>
    <source>
        <strain evidence="5 6">DSM 44710</strain>
    </source>
</reference>
<evidence type="ECO:0000259" key="4">
    <source>
        <dbReference type="Pfam" id="PF14791"/>
    </source>
</evidence>